<reference evidence="3" key="1">
    <citation type="submission" date="2019-12" db="EMBL/GenBank/DDBJ databases">
        <title>Comparative genomics gives insights into the taxonomy of the Azoarcus-Aromatoleum group and reveals separate origins of nif in the plant-associated Azoarcus and non-plant-associated Aromatoleum sub-groups.</title>
        <authorList>
            <person name="Lafos M."/>
            <person name="Maluk M."/>
            <person name="Batista M."/>
            <person name="Junghare M."/>
            <person name="Carmona M."/>
            <person name="Faoro H."/>
            <person name="Cruz L.M."/>
            <person name="Battistoni F."/>
            <person name="De Souza E."/>
            <person name="Pedrosa F."/>
            <person name="Chen W.-M."/>
            <person name="Poole P.S."/>
            <person name="Dixon R.A."/>
            <person name="James E.K."/>
        </authorList>
    </citation>
    <scope>NUCLEOTIDE SEQUENCE</scope>
    <source>
        <strain evidence="3">U120</strain>
    </source>
</reference>
<accession>A0ABX1N2W2</accession>
<evidence type="ECO:0000259" key="1">
    <source>
        <dbReference type="Pfam" id="PF09830"/>
    </source>
</evidence>
<dbReference type="InterPro" id="IPR036265">
    <property type="entry name" value="HIT-like_sf"/>
</dbReference>
<dbReference type="PANTHER" id="PTHR38420:SF1">
    <property type="entry name" value="PUTATIVE (AFU_ORTHOLOGUE AFUA_5G14690)-RELATED"/>
    <property type="match status" value="1"/>
</dbReference>
<dbReference type="Pfam" id="PF09830">
    <property type="entry name" value="ATP_transf"/>
    <property type="match status" value="1"/>
</dbReference>
<evidence type="ECO:0000259" key="2">
    <source>
        <dbReference type="Pfam" id="PF19327"/>
    </source>
</evidence>
<evidence type="ECO:0000313" key="3">
    <source>
        <dbReference type="EMBL" id="NMF93589.1"/>
    </source>
</evidence>
<evidence type="ECO:0000313" key="4">
    <source>
        <dbReference type="Proteomes" id="UP000601990"/>
    </source>
</evidence>
<name>A0ABX1N2W2_9RHOO</name>
<keyword evidence="4" id="KW-1185">Reference proteome</keyword>
<dbReference type="Proteomes" id="UP000601990">
    <property type="component" value="Unassembled WGS sequence"/>
</dbReference>
<dbReference type="PANTHER" id="PTHR38420">
    <property type="entry name" value="AP-4-A PHOSPHORYLASE II"/>
    <property type="match status" value="1"/>
</dbReference>
<protein>
    <submittedName>
        <fullName evidence="3">Phosphorylase</fullName>
    </submittedName>
</protein>
<organism evidence="3 4">
    <name type="scientific">Aromatoleum buckelii</name>
    <dbReference type="NCBI Taxonomy" id="200254"/>
    <lineage>
        <taxon>Bacteria</taxon>
        <taxon>Pseudomonadati</taxon>
        <taxon>Pseudomonadota</taxon>
        <taxon>Betaproteobacteria</taxon>
        <taxon>Rhodocyclales</taxon>
        <taxon>Rhodocyclaceae</taxon>
        <taxon>Aromatoleum</taxon>
    </lineage>
</organism>
<dbReference type="InterPro" id="IPR045759">
    <property type="entry name" value="Ap4A_phos1/2_N"/>
</dbReference>
<comment type="caution">
    <text evidence="3">The sequence shown here is derived from an EMBL/GenBank/DDBJ whole genome shotgun (WGS) entry which is preliminary data.</text>
</comment>
<dbReference type="SUPFAM" id="SSF54197">
    <property type="entry name" value="HIT-like"/>
    <property type="match status" value="1"/>
</dbReference>
<dbReference type="RefSeq" id="WP_169198859.1">
    <property type="nucleotide sequence ID" value="NZ_WTVH02000009.1"/>
</dbReference>
<sequence length="291" mass="31758">MPLPLLPRIDRTYVHANKSGALQPIRTERALIRDEDFDFTVRWVSSLALKDAGRVSAALRRDPDHNPFLPPEEDLNVGPVGKHHLAVLNKYPVIERHLLIVTRTFESQTMPLSLADFVALARVTTELGGLGFYNGGAEAGASQRHKHLQWVPATTPASSNFNRITARLPAVGPGEAIFDAKLPWRHRFMRLRPAPPGSDSAALNGAALHQAFQAACAALGIAADRDPMPPYNMLTGSGWLVVVPRSREQHQGISVNALGFAGSLFVRRPEQIDVVRRIGPLHLLASVGFPA</sequence>
<feature type="domain" description="ATP adenylyltransferase C-terminal" evidence="1">
    <location>
        <begin position="181"/>
        <end position="290"/>
    </location>
</feature>
<dbReference type="Gene3D" id="3.30.428.70">
    <property type="match status" value="1"/>
</dbReference>
<proteinExistence type="predicted"/>
<dbReference type="Pfam" id="PF19327">
    <property type="entry name" value="Ap4A_phos_N"/>
    <property type="match status" value="1"/>
</dbReference>
<dbReference type="InterPro" id="IPR043171">
    <property type="entry name" value="Ap4A_phos1/2-like"/>
</dbReference>
<feature type="domain" description="Ap4A phosphorylase 1/2 N-terminal" evidence="2">
    <location>
        <begin position="5"/>
        <end position="154"/>
    </location>
</feature>
<dbReference type="InterPro" id="IPR019200">
    <property type="entry name" value="ATP_adenylylTrfase_C"/>
</dbReference>
<gene>
    <name evidence="3" type="ORF">GO608_09645</name>
</gene>
<dbReference type="EMBL" id="WTVH01000016">
    <property type="protein sequence ID" value="NMF93589.1"/>
    <property type="molecule type" value="Genomic_DNA"/>
</dbReference>
<dbReference type="InterPro" id="IPR009163">
    <property type="entry name" value="Ap4A_phos1/2"/>
</dbReference>
<dbReference type="PIRSF" id="PIRSF000846">
    <property type="entry name" value="ATP_adenylyltr"/>
    <property type="match status" value="1"/>
</dbReference>